<dbReference type="InterPro" id="IPR009056">
    <property type="entry name" value="Cyt_c-like_dom"/>
</dbReference>
<feature type="transmembrane region" description="Helical" evidence="5">
    <location>
        <begin position="169"/>
        <end position="189"/>
    </location>
</feature>
<keyword evidence="9" id="KW-1185">Reference proteome</keyword>
<protein>
    <submittedName>
        <fullName evidence="8">C-type cytochrome</fullName>
    </submittedName>
</protein>
<evidence type="ECO:0000313" key="8">
    <source>
        <dbReference type="EMBL" id="MVT43548.1"/>
    </source>
</evidence>
<keyword evidence="6" id="KW-0732">Signal</keyword>
<evidence type="ECO:0000256" key="3">
    <source>
        <dbReference type="ARBA" id="ARBA00023004"/>
    </source>
</evidence>
<organism evidence="8 9">
    <name type="scientific">Chitinophaga oryziterrae</name>
    <dbReference type="NCBI Taxonomy" id="1031224"/>
    <lineage>
        <taxon>Bacteria</taxon>
        <taxon>Pseudomonadati</taxon>
        <taxon>Bacteroidota</taxon>
        <taxon>Chitinophagia</taxon>
        <taxon>Chitinophagales</taxon>
        <taxon>Chitinophagaceae</taxon>
        <taxon>Chitinophaga</taxon>
    </lineage>
</organism>
<dbReference type="GO" id="GO:0046872">
    <property type="term" value="F:metal ion binding"/>
    <property type="evidence" value="ECO:0007669"/>
    <property type="project" value="UniProtKB-KW"/>
</dbReference>
<evidence type="ECO:0000256" key="2">
    <source>
        <dbReference type="ARBA" id="ARBA00022723"/>
    </source>
</evidence>
<gene>
    <name evidence="8" type="ORF">GO495_23325</name>
</gene>
<keyword evidence="5" id="KW-0472">Membrane</keyword>
<keyword evidence="2 4" id="KW-0479">Metal-binding</keyword>
<sequence length="203" mass="22900">MKRRFLKEHFTPACIGLLLLLMFNKADAQVDATYGKQLFTIRCAACHSVAKDVTGPALRDVDKRHTEDWIIKFVHGSQSVIKSGDTIAVKLFEKFNKTIMPNHPDLSNNDIKSIIAYIKEEGIRLAVLPAVPKALDDDKPYSGKSSPLHQLIYLDIPGEHRPLNFRDPFIAVSLVGVIISLVLFLLLIVKTYDILEKYKQSKE</sequence>
<evidence type="ECO:0000256" key="6">
    <source>
        <dbReference type="SAM" id="SignalP"/>
    </source>
</evidence>
<dbReference type="AlphaFoldDB" id="A0A6N8JGX5"/>
<feature type="chain" id="PRO_5026934782" evidence="6">
    <location>
        <begin position="29"/>
        <end position="203"/>
    </location>
</feature>
<dbReference type="RefSeq" id="WP_157302294.1">
    <property type="nucleotide sequence ID" value="NZ_BAAAZB010000021.1"/>
</dbReference>
<keyword evidence="5" id="KW-0812">Transmembrane</keyword>
<dbReference type="OrthoDB" id="955119at2"/>
<dbReference type="EMBL" id="WRXO01000008">
    <property type="protein sequence ID" value="MVT43548.1"/>
    <property type="molecule type" value="Genomic_DNA"/>
</dbReference>
<dbReference type="GO" id="GO:0020037">
    <property type="term" value="F:heme binding"/>
    <property type="evidence" value="ECO:0007669"/>
    <property type="project" value="InterPro"/>
</dbReference>
<keyword evidence="5" id="KW-1133">Transmembrane helix</keyword>
<proteinExistence type="predicted"/>
<dbReference type="Gene3D" id="1.10.760.10">
    <property type="entry name" value="Cytochrome c-like domain"/>
    <property type="match status" value="1"/>
</dbReference>
<dbReference type="GO" id="GO:0009055">
    <property type="term" value="F:electron transfer activity"/>
    <property type="evidence" value="ECO:0007669"/>
    <property type="project" value="InterPro"/>
</dbReference>
<feature type="signal peptide" evidence="6">
    <location>
        <begin position="1"/>
        <end position="28"/>
    </location>
</feature>
<dbReference type="InterPro" id="IPR036909">
    <property type="entry name" value="Cyt_c-like_dom_sf"/>
</dbReference>
<evidence type="ECO:0000256" key="1">
    <source>
        <dbReference type="ARBA" id="ARBA00022617"/>
    </source>
</evidence>
<dbReference type="Proteomes" id="UP000468388">
    <property type="component" value="Unassembled WGS sequence"/>
</dbReference>
<accession>A0A6N8JGX5</accession>
<name>A0A6N8JGX5_9BACT</name>
<evidence type="ECO:0000256" key="4">
    <source>
        <dbReference type="PROSITE-ProRule" id="PRU00433"/>
    </source>
</evidence>
<dbReference type="SUPFAM" id="SSF46626">
    <property type="entry name" value="Cytochrome c"/>
    <property type="match status" value="1"/>
</dbReference>
<comment type="caution">
    <text evidence="8">The sequence shown here is derived from an EMBL/GenBank/DDBJ whole genome shotgun (WGS) entry which is preliminary data.</text>
</comment>
<dbReference type="Pfam" id="PF00034">
    <property type="entry name" value="Cytochrom_C"/>
    <property type="match status" value="1"/>
</dbReference>
<reference evidence="8 9" key="1">
    <citation type="submission" date="2019-12" db="EMBL/GenBank/DDBJ databases">
        <title>The draft genomic sequence of strain Chitinophaga oryziterrae JCM 16595.</title>
        <authorList>
            <person name="Zhang X."/>
        </authorList>
    </citation>
    <scope>NUCLEOTIDE SEQUENCE [LARGE SCALE GENOMIC DNA]</scope>
    <source>
        <strain evidence="8 9">JCM 16595</strain>
    </source>
</reference>
<keyword evidence="3 4" id="KW-0408">Iron</keyword>
<evidence type="ECO:0000256" key="5">
    <source>
        <dbReference type="SAM" id="Phobius"/>
    </source>
</evidence>
<evidence type="ECO:0000259" key="7">
    <source>
        <dbReference type="PROSITE" id="PS51007"/>
    </source>
</evidence>
<keyword evidence="1 4" id="KW-0349">Heme</keyword>
<evidence type="ECO:0000313" key="9">
    <source>
        <dbReference type="Proteomes" id="UP000468388"/>
    </source>
</evidence>
<dbReference type="PROSITE" id="PS51007">
    <property type="entry name" value="CYTC"/>
    <property type="match status" value="1"/>
</dbReference>
<feature type="domain" description="Cytochrome c" evidence="7">
    <location>
        <begin position="30"/>
        <end position="122"/>
    </location>
</feature>